<keyword evidence="3" id="KW-1185">Reference proteome</keyword>
<evidence type="ECO:0000313" key="3">
    <source>
        <dbReference type="Proteomes" id="UP000053257"/>
    </source>
</evidence>
<feature type="compositionally biased region" description="Basic residues" evidence="1">
    <location>
        <begin position="222"/>
        <end position="232"/>
    </location>
</feature>
<gene>
    <name evidence="2" type="ORF">PHLGIDRAFT_129558</name>
</gene>
<feature type="compositionally biased region" description="Basic and acidic residues" evidence="1">
    <location>
        <begin position="13"/>
        <end position="31"/>
    </location>
</feature>
<proteinExistence type="predicted"/>
<dbReference type="Proteomes" id="UP000053257">
    <property type="component" value="Unassembled WGS sequence"/>
</dbReference>
<dbReference type="AlphaFoldDB" id="A0A0C3S3E9"/>
<organism evidence="2 3">
    <name type="scientific">Phlebiopsis gigantea (strain 11061_1 CR5-6)</name>
    <name type="common">White-rot fungus</name>
    <name type="synonym">Peniophora gigantea</name>
    <dbReference type="NCBI Taxonomy" id="745531"/>
    <lineage>
        <taxon>Eukaryota</taxon>
        <taxon>Fungi</taxon>
        <taxon>Dikarya</taxon>
        <taxon>Basidiomycota</taxon>
        <taxon>Agaricomycotina</taxon>
        <taxon>Agaricomycetes</taxon>
        <taxon>Polyporales</taxon>
        <taxon>Phanerochaetaceae</taxon>
        <taxon>Phlebiopsis</taxon>
    </lineage>
</organism>
<feature type="compositionally biased region" description="Basic and acidic residues" evidence="1">
    <location>
        <begin position="64"/>
        <end position="76"/>
    </location>
</feature>
<protein>
    <submittedName>
        <fullName evidence="2">Uncharacterized protein</fullName>
    </submittedName>
</protein>
<feature type="compositionally biased region" description="Polar residues" evidence="1">
    <location>
        <begin position="191"/>
        <end position="202"/>
    </location>
</feature>
<feature type="region of interest" description="Disordered" evidence="1">
    <location>
        <begin position="1"/>
        <end position="89"/>
    </location>
</feature>
<accession>A0A0C3S3E9</accession>
<feature type="region of interest" description="Disordered" evidence="1">
    <location>
        <begin position="174"/>
        <end position="232"/>
    </location>
</feature>
<feature type="compositionally biased region" description="Polar residues" evidence="1">
    <location>
        <begin position="33"/>
        <end position="42"/>
    </location>
</feature>
<reference evidence="2 3" key="1">
    <citation type="journal article" date="2014" name="PLoS Genet.">
        <title>Analysis of the Phlebiopsis gigantea genome, transcriptome and secretome provides insight into its pioneer colonization strategies of wood.</title>
        <authorList>
            <person name="Hori C."/>
            <person name="Ishida T."/>
            <person name="Igarashi K."/>
            <person name="Samejima M."/>
            <person name="Suzuki H."/>
            <person name="Master E."/>
            <person name="Ferreira P."/>
            <person name="Ruiz-Duenas F.J."/>
            <person name="Held B."/>
            <person name="Canessa P."/>
            <person name="Larrondo L.F."/>
            <person name="Schmoll M."/>
            <person name="Druzhinina I.S."/>
            <person name="Kubicek C.P."/>
            <person name="Gaskell J.A."/>
            <person name="Kersten P."/>
            <person name="St John F."/>
            <person name="Glasner J."/>
            <person name="Sabat G."/>
            <person name="Splinter BonDurant S."/>
            <person name="Syed K."/>
            <person name="Yadav J."/>
            <person name="Mgbeahuruike A.C."/>
            <person name="Kovalchuk A."/>
            <person name="Asiegbu F.O."/>
            <person name="Lackner G."/>
            <person name="Hoffmeister D."/>
            <person name="Rencoret J."/>
            <person name="Gutierrez A."/>
            <person name="Sun H."/>
            <person name="Lindquist E."/>
            <person name="Barry K."/>
            <person name="Riley R."/>
            <person name="Grigoriev I.V."/>
            <person name="Henrissat B."/>
            <person name="Kues U."/>
            <person name="Berka R.M."/>
            <person name="Martinez A.T."/>
            <person name="Covert S.F."/>
            <person name="Blanchette R.A."/>
            <person name="Cullen D."/>
        </authorList>
    </citation>
    <scope>NUCLEOTIDE SEQUENCE [LARGE SCALE GENOMIC DNA]</scope>
    <source>
        <strain evidence="2 3">11061_1 CR5-6</strain>
    </source>
</reference>
<evidence type="ECO:0000256" key="1">
    <source>
        <dbReference type="SAM" id="MobiDB-lite"/>
    </source>
</evidence>
<sequence length="232" mass="25999">MSLPTSPNRPILKRRDSDTRLRPEDSSRGDKQTAVSSTSLVDNLSGRPRAVQFSPIKDSVTHIIETHSAEVYDRSPYRPSPLSREELRGEHSPMRFLDPARRKVMQEEQMNRVRAVYPVEQARSPAATETRRSHPRNEVIVEEDEEDDLVIVPSRLNFAAATPQSMATIEQAGKPGNARYTTQVPAGHPNNFKTSRNGTSRDISQEMDDFFSPQKSSGPHGNRPKTSGRKAV</sequence>
<evidence type="ECO:0000313" key="2">
    <source>
        <dbReference type="EMBL" id="KIP04357.1"/>
    </source>
</evidence>
<dbReference type="HOGENOM" id="CLU_1195256_0_0_1"/>
<dbReference type="EMBL" id="KN840577">
    <property type="protein sequence ID" value="KIP04357.1"/>
    <property type="molecule type" value="Genomic_DNA"/>
</dbReference>
<name>A0A0C3S3E9_PHLG1</name>